<proteinExistence type="predicted"/>
<evidence type="ECO:0000313" key="2">
    <source>
        <dbReference type="EMBL" id="CUS08037.1"/>
    </source>
</evidence>
<dbReference type="Proteomes" id="UP001412239">
    <property type="component" value="Unassembled WGS sequence"/>
</dbReference>
<dbReference type="AlphaFoldDB" id="A0A292PNG9"/>
<dbReference type="InterPro" id="IPR048337">
    <property type="entry name" value="FAM50A/XAP5_C"/>
</dbReference>
<evidence type="ECO:0000313" key="3">
    <source>
        <dbReference type="Proteomes" id="UP001412239"/>
    </source>
</evidence>
<dbReference type="EMBL" id="LN891152">
    <property type="protein sequence ID" value="CUS08037.1"/>
    <property type="molecule type" value="Genomic_DNA"/>
</dbReference>
<evidence type="ECO:0000259" key="1">
    <source>
        <dbReference type="Pfam" id="PF04921"/>
    </source>
</evidence>
<feature type="non-terminal residue" evidence="2">
    <location>
        <position position="1"/>
    </location>
</feature>
<sequence>LTKVVDRRWCKQNKHIFPARVWTEFYPGTDYSNTVWRDVRRNSFL</sequence>
<gene>
    <name evidence="2" type="ORF">GSTUAT00007878001</name>
</gene>
<reference evidence="2" key="1">
    <citation type="submission" date="2015-10" db="EMBL/GenBank/DDBJ databases">
        <authorList>
            <person name="Regsiter A."/>
            <person name="william w."/>
        </authorList>
    </citation>
    <scope>NUCLEOTIDE SEQUENCE</scope>
    <source>
        <strain evidence="2">Montdore</strain>
    </source>
</reference>
<organism evidence="2 3">
    <name type="scientific">Tuber aestivum</name>
    <name type="common">summer truffle</name>
    <dbReference type="NCBI Taxonomy" id="59557"/>
    <lineage>
        <taxon>Eukaryota</taxon>
        <taxon>Fungi</taxon>
        <taxon>Dikarya</taxon>
        <taxon>Ascomycota</taxon>
        <taxon>Pezizomycotina</taxon>
        <taxon>Pezizomycetes</taxon>
        <taxon>Pezizales</taxon>
        <taxon>Tuberaceae</taxon>
        <taxon>Tuber</taxon>
    </lineage>
</organism>
<name>A0A292PNG9_9PEZI</name>
<dbReference type="Pfam" id="PF04921">
    <property type="entry name" value="XAP5"/>
    <property type="match status" value="1"/>
</dbReference>
<keyword evidence="3" id="KW-1185">Reference proteome</keyword>
<feature type="non-terminal residue" evidence="2">
    <location>
        <position position="45"/>
    </location>
</feature>
<protein>
    <recommendedName>
        <fullName evidence="1">FAM50A/XAP5 C-terminal domain-containing protein</fullName>
    </recommendedName>
</protein>
<feature type="domain" description="FAM50A/XAP5 C-terminal" evidence="1">
    <location>
        <begin position="1"/>
        <end position="34"/>
    </location>
</feature>
<accession>A0A292PNG9</accession>